<evidence type="ECO:0008006" key="4">
    <source>
        <dbReference type="Google" id="ProtNLM"/>
    </source>
</evidence>
<evidence type="ECO:0000256" key="1">
    <source>
        <dbReference type="SAM" id="SignalP"/>
    </source>
</evidence>
<accession>A0A1W2DHS4</accession>
<evidence type="ECO:0000313" key="3">
    <source>
        <dbReference type="Proteomes" id="UP000192756"/>
    </source>
</evidence>
<dbReference type="Proteomes" id="UP000192756">
    <property type="component" value="Unassembled WGS sequence"/>
</dbReference>
<reference evidence="3" key="1">
    <citation type="submission" date="2017-04" db="EMBL/GenBank/DDBJ databases">
        <authorList>
            <person name="Varghese N."/>
            <person name="Submissions S."/>
        </authorList>
    </citation>
    <scope>NUCLEOTIDE SEQUENCE [LARGE SCALE GENOMIC DNA]</scope>
    <source>
        <strain evidence="3">DSM 12126</strain>
    </source>
</reference>
<keyword evidence="1" id="KW-0732">Signal</keyword>
<protein>
    <recommendedName>
        <fullName evidence="4">YD repeat-containing protein</fullName>
    </recommendedName>
</protein>
<dbReference type="AlphaFoldDB" id="A0A1W2DHS4"/>
<dbReference type="STRING" id="151894.SAMN04488524_3843"/>
<keyword evidence="3" id="KW-1185">Reference proteome</keyword>
<dbReference type="RefSeq" id="WP_084240614.1">
    <property type="nucleotide sequence ID" value="NZ_FWXT01000003.1"/>
</dbReference>
<evidence type="ECO:0000313" key="2">
    <source>
        <dbReference type="EMBL" id="SMC97101.1"/>
    </source>
</evidence>
<feature type="signal peptide" evidence="1">
    <location>
        <begin position="1"/>
        <end position="20"/>
    </location>
</feature>
<name>A0A1W2DHS4_9SPHI</name>
<dbReference type="EMBL" id="FWXT01000003">
    <property type="protein sequence ID" value="SMC97101.1"/>
    <property type="molecule type" value="Genomic_DNA"/>
</dbReference>
<feature type="chain" id="PRO_5013275237" description="YD repeat-containing protein" evidence="1">
    <location>
        <begin position="21"/>
        <end position="73"/>
    </location>
</feature>
<sequence>MKKLFFAALVAVAAVGSAYAFPVYNSTGTKIGDCIENELLDCSTTQTLYDAQGQPIPSQDLLERQFVPAAPTL</sequence>
<proteinExistence type="predicted"/>
<gene>
    <name evidence="2" type="ORF">SAMN04488524_3843</name>
</gene>
<organism evidence="2 3">
    <name type="scientific">Pedobacter africanus</name>
    <dbReference type="NCBI Taxonomy" id="151894"/>
    <lineage>
        <taxon>Bacteria</taxon>
        <taxon>Pseudomonadati</taxon>
        <taxon>Bacteroidota</taxon>
        <taxon>Sphingobacteriia</taxon>
        <taxon>Sphingobacteriales</taxon>
        <taxon>Sphingobacteriaceae</taxon>
        <taxon>Pedobacter</taxon>
    </lineage>
</organism>